<proteinExistence type="predicted"/>
<dbReference type="AlphaFoldDB" id="A0AAW5CH73"/>
<sequence>MIRNILFVSLWSVLLFYSCIDDDSTLPIKDISEITIKAQSDTINIDFGYELVFEPEIEQTMKNMELTYEWSYHGYVKSSIGGFLKDSLRFLSNEKVLRHAFKKLGEYKLRLKVSNAHGSSYKYYTLFVKAAFDQGIFVLSANDEKKGRISFMRPLSREEIEAGKEETFYTSAFRSVNPSYELNDPVDAKKIGPDIFIASGKDKIIYRIDAQTFDMYNMTDFKSGLDWMQPMAICSKDRSIKSYLVLSTSGGIAKVDYTSDIAYDGNVFWENHPPMNKLYEKITGEPIPPSTSVSKMRCYNFFLNYEESALYYIYDLMDYYAYRNEYPDDDLINVVMDKNTMSCLVSRKKENPNQIVVTRGYASNKGGMTSSWVYTYEADRITLTRESIMQSNDAYNSIFYTNKNKLYRWYNWNASPVLPETPVISLDENCEITCFSFTPDSKRLYLGIYNSILPDLKGSVYVYDADALDPETNQLKLIKKYEGIADKPIKVFWKNNRK</sequence>
<evidence type="ECO:0000313" key="1">
    <source>
        <dbReference type="EMBL" id="MCG4961468.1"/>
    </source>
</evidence>
<evidence type="ECO:0008006" key="3">
    <source>
        <dbReference type="Google" id="ProtNLM"/>
    </source>
</evidence>
<organism evidence="1 2">
    <name type="scientific">Odoribacter splanchnicus</name>
    <dbReference type="NCBI Taxonomy" id="28118"/>
    <lineage>
        <taxon>Bacteria</taxon>
        <taxon>Pseudomonadati</taxon>
        <taxon>Bacteroidota</taxon>
        <taxon>Bacteroidia</taxon>
        <taxon>Bacteroidales</taxon>
        <taxon>Odoribacteraceae</taxon>
        <taxon>Odoribacter</taxon>
    </lineage>
</organism>
<dbReference type="PROSITE" id="PS51257">
    <property type="entry name" value="PROKAR_LIPOPROTEIN"/>
    <property type="match status" value="1"/>
</dbReference>
<dbReference type="RefSeq" id="WP_217774212.1">
    <property type="nucleotide sequence ID" value="NZ_JAHONW010000032.1"/>
</dbReference>
<gene>
    <name evidence="1" type="ORF">L0P03_16675</name>
</gene>
<dbReference type="Proteomes" id="UP001199750">
    <property type="component" value="Unassembled WGS sequence"/>
</dbReference>
<dbReference type="EMBL" id="JAKNDN010000036">
    <property type="protein sequence ID" value="MCG4961468.1"/>
    <property type="molecule type" value="Genomic_DNA"/>
</dbReference>
<reference evidence="1" key="1">
    <citation type="submission" date="2022-01" db="EMBL/GenBank/DDBJ databases">
        <title>Collection of gut derived symbiotic bacterial strains cultured from healthy donors.</title>
        <authorList>
            <person name="Lin H."/>
            <person name="Kohout C."/>
            <person name="Waligurski E."/>
            <person name="Pamer E.G."/>
        </authorList>
    </citation>
    <scope>NUCLEOTIDE SEQUENCE</scope>
    <source>
        <strain evidence="1">DFI.1.149</strain>
    </source>
</reference>
<evidence type="ECO:0000313" key="2">
    <source>
        <dbReference type="Proteomes" id="UP001199750"/>
    </source>
</evidence>
<accession>A0AAW5CH73</accession>
<protein>
    <recommendedName>
        <fullName evidence="3">PKD domain-containing protein</fullName>
    </recommendedName>
</protein>
<comment type="caution">
    <text evidence="1">The sequence shown here is derived from an EMBL/GenBank/DDBJ whole genome shotgun (WGS) entry which is preliminary data.</text>
</comment>
<name>A0AAW5CH73_9BACT</name>